<dbReference type="AlphaFoldDB" id="A0A0S7BZ93"/>
<gene>
    <name evidence="3" type="ORF">TBC1_1172</name>
</gene>
<dbReference type="PANTHER" id="PTHR23028:SF53">
    <property type="entry name" value="ACYL_TRANSF_3 DOMAIN-CONTAINING PROTEIN"/>
    <property type="match status" value="1"/>
</dbReference>
<dbReference type="PANTHER" id="PTHR23028">
    <property type="entry name" value="ACETYLTRANSFERASE"/>
    <property type="match status" value="1"/>
</dbReference>
<protein>
    <submittedName>
        <fullName evidence="3">Peptidoglycan/LPS O-acetylase OafA/YrhL</fullName>
    </submittedName>
</protein>
<feature type="transmembrane region" description="Helical" evidence="1">
    <location>
        <begin position="221"/>
        <end position="240"/>
    </location>
</feature>
<dbReference type="InterPro" id="IPR050879">
    <property type="entry name" value="Acyltransferase_3"/>
</dbReference>
<dbReference type="GO" id="GO:0016747">
    <property type="term" value="F:acyltransferase activity, transferring groups other than amino-acyl groups"/>
    <property type="evidence" value="ECO:0007669"/>
    <property type="project" value="InterPro"/>
</dbReference>
<evidence type="ECO:0000259" key="2">
    <source>
        <dbReference type="Pfam" id="PF01757"/>
    </source>
</evidence>
<feature type="transmembrane region" description="Helical" evidence="1">
    <location>
        <begin position="77"/>
        <end position="95"/>
    </location>
</feature>
<dbReference type="Proteomes" id="UP000053091">
    <property type="component" value="Unassembled WGS sequence"/>
</dbReference>
<organism evidence="3">
    <name type="scientific">Lentimicrobium saccharophilum</name>
    <dbReference type="NCBI Taxonomy" id="1678841"/>
    <lineage>
        <taxon>Bacteria</taxon>
        <taxon>Pseudomonadati</taxon>
        <taxon>Bacteroidota</taxon>
        <taxon>Bacteroidia</taxon>
        <taxon>Bacteroidales</taxon>
        <taxon>Lentimicrobiaceae</taxon>
        <taxon>Lentimicrobium</taxon>
    </lineage>
</organism>
<feature type="transmembrane region" description="Helical" evidence="1">
    <location>
        <begin position="279"/>
        <end position="300"/>
    </location>
</feature>
<name>A0A0S7BZ93_9BACT</name>
<keyword evidence="1" id="KW-0472">Membrane</keyword>
<accession>A0A0S7BZ93</accession>
<dbReference type="InterPro" id="IPR002656">
    <property type="entry name" value="Acyl_transf_3_dom"/>
</dbReference>
<feature type="transmembrane region" description="Helical" evidence="1">
    <location>
        <begin position="154"/>
        <end position="175"/>
    </location>
</feature>
<keyword evidence="1" id="KW-1133">Transmembrane helix</keyword>
<dbReference type="GO" id="GO:0016020">
    <property type="term" value="C:membrane"/>
    <property type="evidence" value="ECO:0007669"/>
    <property type="project" value="TreeGrafter"/>
</dbReference>
<dbReference type="RefSeq" id="WP_062036869.1">
    <property type="nucleotide sequence ID" value="NZ_DF968182.1"/>
</dbReference>
<sequence length="346" mass="40059">MAGKRIPDLDFLRGLAILGVLFRHSAWYNNFARAGWAGVDLFFVLSGFLVSGLLFSEFKKYGRVRIGRFLIRRGFKIYPTFYVFLITAFLFNAWINGHTFPMKDMLAEVLFLQNYLQGCFMHTWSLAIEEHFYLLLSLFVFLMLRAKWLDNRRLMTGILISSILLVTLLRMHYFFVHRHEPYLEIYYTHLRMDGLLLGVLLSYLFHFTEGFHAFTHKYKPVLLIAGFALISPLFFVRAGSMFFNTLGFNVIHLGFAVFTAYAAKGDLTAAIGKFRPAGWLIRMISSIGIYSYSIYVWHLLLSDFIEKVLNLKTGGVLYLAVTIIAGTLLSKLIEQFFLRIREKTFA</sequence>
<feature type="transmembrane region" description="Helical" evidence="1">
    <location>
        <begin position="195"/>
        <end position="214"/>
    </location>
</feature>
<feature type="domain" description="Acyltransferase 3" evidence="2">
    <location>
        <begin position="7"/>
        <end position="330"/>
    </location>
</feature>
<feature type="transmembrane region" description="Helical" evidence="1">
    <location>
        <begin position="34"/>
        <end position="56"/>
    </location>
</feature>
<dbReference type="GO" id="GO:0009103">
    <property type="term" value="P:lipopolysaccharide biosynthetic process"/>
    <property type="evidence" value="ECO:0007669"/>
    <property type="project" value="TreeGrafter"/>
</dbReference>
<reference evidence="3" key="1">
    <citation type="journal article" date="2015" name="Genome Announc.">
        <title>Draft Genome Sequence of Bacteroidales Strain TBC1, a Novel Isolate from a Methanogenic Wastewater Treatment System.</title>
        <authorList>
            <person name="Tourlousse D.M."/>
            <person name="Matsuura N."/>
            <person name="Sun L."/>
            <person name="Toyonaga M."/>
            <person name="Kuroda K."/>
            <person name="Ohashi A."/>
            <person name="Cruz R."/>
            <person name="Yamaguchi T."/>
            <person name="Sekiguchi Y."/>
        </authorList>
    </citation>
    <scope>NUCLEOTIDE SEQUENCE [LARGE SCALE GENOMIC DNA]</scope>
    <source>
        <strain evidence="3">TBC1</strain>
    </source>
</reference>
<feature type="transmembrane region" description="Helical" evidence="1">
    <location>
        <begin position="115"/>
        <end position="142"/>
    </location>
</feature>
<dbReference type="EMBL" id="DF968182">
    <property type="protein sequence ID" value="GAP41944.1"/>
    <property type="molecule type" value="Genomic_DNA"/>
</dbReference>
<keyword evidence="1" id="KW-0812">Transmembrane</keyword>
<proteinExistence type="predicted"/>
<evidence type="ECO:0000313" key="4">
    <source>
        <dbReference type="Proteomes" id="UP000053091"/>
    </source>
</evidence>
<dbReference type="Pfam" id="PF01757">
    <property type="entry name" value="Acyl_transf_3"/>
    <property type="match status" value="1"/>
</dbReference>
<feature type="transmembrane region" description="Helical" evidence="1">
    <location>
        <begin position="246"/>
        <end position="267"/>
    </location>
</feature>
<evidence type="ECO:0000256" key="1">
    <source>
        <dbReference type="SAM" id="Phobius"/>
    </source>
</evidence>
<keyword evidence="4" id="KW-1185">Reference proteome</keyword>
<evidence type="ECO:0000313" key="3">
    <source>
        <dbReference type="EMBL" id="GAP41944.1"/>
    </source>
</evidence>
<feature type="transmembrane region" description="Helical" evidence="1">
    <location>
        <begin position="315"/>
        <end position="333"/>
    </location>
</feature>
<dbReference type="PATRIC" id="fig|1678841.3.peg.80"/>
<dbReference type="STRING" id="1678841.TBC1_1172"/>
<dbReference type="OrthoDB" id="9796461at2"/>